<name>A0A8S1DMR8_9INSE</name>
<keyword evidence="6" id="KW-0732">Signal</keyword>
<dbReference type="PROSITE" id="PS51257">
    <property type="entry name" value="PROKAR_LIPOPROTEIN"/>
    <property type="match status" value="1"/>
</dbReference>
<dbReference type="GO" id="GO:0016298">
    <property type="term" value="F:lipase activity"/>
    <property type="evidence" value="ECO:0007669"/>
    <property type="project" value="InterPro"/>
</dbReference>
<dbReference type="OrthoDB" id="199913at2759"/>
<dbReference type="Proteomes" id="UP000494165">
    <property type="component" value="Unassembled WGS sequence"/>
</dbReference>
<evidence type="ECO:0000256" key="3">
    <source>
        <dbReference type="ARBA" id="ARBA00022525"/>
    </source>
</evidence>
<comment type="subcellular location">
    <subcellularLocation>
        <location evidence="1">Secreted</location>
    </subcellularLocation>
</comment>
<dbReference type="CDD" id="cd00707">
    <property type="entry name" value="Pancreat_lipase_like"/>
    <property type="match status" value="1"/>
</dbReference>
<dbReference type="Pfam" id="PF00151">
    <property type="entry name" value="Lipase"/>
    <property type="match status" value="1"/>
</dbReference>
<sequence>MAPRPPSRSLAALVLTLLAASCAAVQRPGSLIGPGGTKYEVTFGPCLLHLNEPCANSRLKFYHIPSLDEQDHRLLNASDAESLNASQLDASLPTKIIIHGYNGSLYYEPTFKIAKAYLSEGGSNVVVLDWRAYSNMPCYPSAVLNTWQAGRCTAEVLQLLAKWSGAPRRFFFDLHIIGFSLGAHVAGFASAYLKPFRIGRITGLDPALPFFASLSRSWKLDANDARFVDVIHTNVGVLGKIDSTGHADFYVNGGTLQPACNNSHRPLCNHLLAPAYFAESISRKARGFYGFPCQSVLYFALGWCEEKRSAKNAVQMGEHCPTSTRGVYFVNTGWEAPFGLGLDPLLADQPEAEETPTSTEPIFTTQQDSQEFPETTRQTQGNTLHPTGFPIF</sequence>
<dbReference type="AlphaFoldDB" id="A0A8S1DMR8"/>
<organism evidence="8 9">
    <name type="scientific">Cloeon dipterum</name>
    <dbReference type="NCBI Taxonomy" id="197152"/>
    <lineage>
        <taxon>Eukaryota</taxon>
        <taxon>Metazoa</taxon>
        <taxon>Ecdysozoa</taxon>
        <taxon>Arthropoda</taxon>
        <taxon>Hexapoda</taxon>
        <taxon>Insecta</taxon>
        <taxon>Pterygota</taxon>
        <taxon>Palaeoptera</taxon>
        <taxon>Ephemeroptera</taxon>
        <taxon>Pisciforma</taxon>
        <taxon>Baetidae</taxon>
        <taxon>Cloeon</taxon>
    </lineage>
</organism>
<dbReference type="InterPro" id="IPR033906">
    <property type="entry name" value="Lipase_N"/>
</dbReference>
<dbReference type="PRINTS" id="PR00821">
    <property type="entry name" value="TAGLIPASE"/>
</dbReference>
<feature type="compositionally biased region" description="Polar residues" evidence="5">
    <location>
        <begin position="366"/>
        <end position="385"/>
    </location>
</feature>
<feature type="domain" description="Lipase" evidence="7">
    <location>
        <begin position="71"/>
        <end position="338"/>
    </location>
</feature>
<feature type="chain" id="PRO_5035925046" description="Lipase domain-containing protein" evidence="6">
    <location>
        <begin position="25"/>
        <end position="392"/>
    </location>
</feature>
<dbReference type="InterPro" id="IPR029058">
    <property type="entry name" value="AB_hydrolase_fold"/>
</dbReference>
<evidence type="ECO:0000256" key="4">
    <source>
        <dbReference type="RuleBase" id="RU004262"/>
    </source>
</evidence>
<evidence type="ECO:0000256" key="6">
    <source>
        <dbReference type="SAM" id="SignalP"/>
    </source>
</evidence>
<feature type="signal peptide" evidence="6">
    <location>
        <begin position="1"/>
        <end position="24"/>
    </location>
</feature>
<keyword evidence="9" id="KW-1185">Reference proteome</keyword>
<dbReference type="PANTHER" id="PTHR11610:SF151">
    <property type="entry name" value="PHOSPHOLIPASE A1 MEMBER A-LIKE PROTEIN"/>
    <property type="match status" value="1"/>
</dbReference>
<comment type="similarity">
    <text evidence="2 4">Belongs to the AB hydrolase superfamily. Lipase family.</text>
</comment>
<evidence type="ECO:0000259" key="7">
    <source>
        <dbReference type="Pfam" id="PF00151"/>
    </source>
</evidence>
<dbReference type="Gene3D" id="3.40.50.1820">
    <property type="entry name" value="alpha/beta hydrolase"/>
    <property type="match status" value="1"/>
</dbReference>
<dbReference type="InterPro" id="IPR000734">
    <property type="entry name" value="TAG_lipase"/>
</dbReference>
<dbReference type="InterPro" id="IPR013818">
    <property type="entry name" value="Lipase"/>
</dbReference>
<evidence type="ECO:0000313" key="8">
    <source>
        <dbReference type="EMBL" id="CAB3381367.1"/>
    </source>
</evidence>
<evidence type="ECO:0000256" key="5">
    <source>
        <dbReference type="SAM" id="MobiDB-lite"/>
    </source>
</evidence>
<proteinExistence type="inferred from homology"/>
<dbReference type="PANTHER" id="PTHR11610">
    <property type="entry name" value="LIPASE"/>
    <property type="match status" value="1"/>
</dbReference>
<feature type="region of interest" description="Disordered" evidence="5">
    <location>
        <begin position="366"/>
        <end position="392"/>
    </location>
</feature>
<keyword evidence="3" id="KW-0964">Secreted</keyword>
<evidence type="ECO:0000256" key="2">
    <source>
        <dbReference type="ARBA" id="ARBA00010701"/>
    </source>
</evidence>
<dbReference type="GO" id="GO:0017171">
    <property type="term" value="F:serine hydrolase activity"/>
    <property type="evidence" value="ECO:0007669"/>
    <property type="project" value="TreeGrafter"/>
</dbReference>
<reference evidence="8 9" key="1">
    <citation type="submission" date="2020-04" db="EMBL/GenBank/DDBJ databases">
        <authorList>
            <person name="Alioto T."/>
            <person name="Alioto T."/>
            <person name="Gomez Garrido J."/>
        </authorList>
    </citation>
    <scope>NUCLEOTIDE SEQUENCE [LARGE SCALE GENOMIC DNA]</scope>
</reference>
<accession>A0A8S1DMR8</accession>
<comment type="caution">
    <text evidence="8">The sequence shown here is derived from an EMBL/GenBank/DDBJ whole genome shotgun (WGS) entry which is preliminary data.</text>
</comment>
<dbReference type="GO" id="GO:0005615">
    <property type="term" value="C:extracellular space"/>
    <property type="evidence" value="ECO:0007669"/>
    <property type="project" value="TreeGrafter"/>
</dbReference>
<evidence type="ECO:0000256" key="1">
    <source>
        <dbReference type="ARBA" id="ARBA00004613"/>
    </source>
</evidence>
<dbReference type="FunFam" id="3.40.50.1820:FF:000076">
    <property type="entry name" value="phospholipase A1"/>
    <property type="match status" value="1"/>
</dbReference>
<dbReference type="SUPFAM" id="SSF53474">
    <property type="entry name" value="alpha/beta-Hydrolases"/>
    <property type="match status" value="1"/>
</dbReference>
<gene>
    <name evidence="8" type="ORF">CLODIP_2_CD02795</name>
</gene>
<dbReference type="EMBL" id="CADEPI010000232">
    <property type="protein sequence ID" value="CAB3381367.1"/>
    <property type="molecule type" value="Genomic_DNA"/>
</dbReference>
<dbReference type="GO" id="GO:0016042">
    <property type="term" value="P:lipid catabolic process"/>
    <property type="evidence" value="ECO:0007669"/>
    <property type="project" value="TreeGrafter"/>
</dbReference>
<protein>
    <recommendedName>
        <fullName evidence="7">Lipase domain-containing protein</fullName>
    </recommendedName>
</protein>
<evidence type="ECO:0000313" key="9">
    <source>
        <dbReference type="Proteomes" id="UP000494165"/>
    </source>
</evidence>